<dbReference type="Proteomes" id="UP000295741">
    <property type="component" value="Unassembled WGS sequence"/>
</dbReference>
<gene>
    <name evidence="2" type="ORF">BC659_0987</name>
</gene>
<dbReference type="OrthoDB" id="5951444at2"/>
<reference evidence="2 3" key="1">
    <citation type="submission" date="2019-03" db="EMBL/GenBank/DDBJ databases">
        <title>Genomic Encyclopedia of Archaeal and Bacterial Type Strains, Phase II (KMG-II): from individual species to whole genera.</title>
        <authorList>
            <person name="Goeker M."/>
        </authorList>
    </citation>
    <scope>NUCLEOTIDE SEQUENCE [LARGE SCALE GENOMIC DNA]</scope>
    <source>
        <strain evidence="2 3">DSM 28323</strain>
    </source>
</reference>
<dbReference type="AlphaFoldDB" id="A0A4R6J3X9"/>
<dbReference type="EMBL" id="SNWP01000010">
    <property type="protein sequence ID" value="TDO28905.1"/>
    <property type="molecule type" value="Genomic_DNA"/>
</dbReference>
<accession>A0A4R6J3X9</accession>
<dbReference type="SUPFAM" id="SSF159888">
    <property type="entry name" value="YdhG-like"/>
    <property type="match status" value="1"/>
</dbReference>
<evidence type="ECO:0000259" key="1">
    <source>
        <dbReference type="Pfam" id="PF08818"/>
    </source>
</evidence>
<feature type="domain" description="YdhG-like" evidence="1">
    <location>
        <begin position="30"/>
        <end position="126"/>
    </location>
</feature>
<dbReference type="RefSeq" id="WP_133473517.1">
    <property type="nucleotide sequence ID" value="NZ_SNWP01000010.1"/>
</dbReference>
<sequence>MAIKTQVGKEDVLSFLQEKPEPQKTDSLVLLDMMKSVTGLPPQLWGGAIVGFGTYDYQQKGGTSGSWFLTGFAPRKQNISIYIMTGFPQYENLLKKLGPHKTGMGCLYIKKLTDIDLSVLKEMIESSFHQMKAKYA</sequence>
<protein>
    <submittedName>
        <fullName evidence="2">Uncharacterized protein DUF1801</fullName>
    </submittedName>
</protein>
<proteinExistence type="predicted"/>
<evidence type="ECO:0000313" key="2">
    <source>
        <dbReference type="EMBL" id="TDO28905.1"/>
    </source>
</evidence>
<evidence type="ECO:0000313" key="3">
    <source>
        <dbReference type="Proteomes" id="UP000295741"/>
    </source>
</evidence>
<keyword evidence="3" id="KW-1185">Reference proteome</keyword>
<dbReference type="Pfam" id="PF08818">
    <property type="entry name" value="DUF1801"/>
    <property type="match status" value="1"/>
</dbReference>
<organism evidence="2 3">
    <name type="scientific">Sediminibacterium goheungense</name>
    <dbReference type="NCBI Taxonomy" id="1086393"/>
    <lineage>
        <taxon>Bacteria</taxon>
        <taxon>Pseudomonadati</taxon>
        <taxon>Bacteroidota</taxon>
        <taxon>Chitinophagia</taxon>
        <taxon>Chitinophagales</taxon>
        <taxon>Chitinophagaceae</taxon>
        <taxon>Sediminibacterium</taxon>
    </lineage>
</organism>
<comment type="caution">
    <text evidence="2">The sequence shown here is derived from an EMBL/GenBank/DDBJ whole genome shotgun (WGS) entry which is preliminary data.</text>
</comment>
<name>A0A4R6J3X9_9BACT</name>
<dbReference type="InterPro" id="IPR014922">
    <property type="entry name" value="YdhG-like"/>
</dbReference>